<feature type="compositionally biased region" description="Basic and acidic residues" evidence="1">
    <location>
        <begin position="187"/>
        <end position="207"/>
    </location>
</feature>
<name>L7LKJ5_9ACTN</name>
<dbReference type="AlphaFoldDB" id="L7LKJ5"/>
<organism evidence="2 3">
    <name type="scientific">Gordonia sihwensis NBRC 108236</name>
    <dbReference type="NCBI Taxonomy" id="1223544"/>
    <lineage>
        <taxon>Bacteria</taxon>
        <taxon>Bacillati</taxon>
        <taxon>Actinomycetota</taxon>
        <taxon>Actinomycetes</taxon>
        <taxon>Mycobacteriales</taxon>
        <taxon>Gordoniaceae</taxon>
        <taxon>Gordonia</taxon>
    </lineage>
</organism>
<sequence length="347" mass="37427">MFLFDSCTMNVMTSTEWKRVAAAVVARRAELGMKTAKELAERAQLTPRVIGDVENARRTNYGAGTKAQIEHALGWIPGSIDLVLQGEQPLAVGATENAFKFDRTGRRAQLGYQDAAADRILKLYLSAVGLTQLIKQEPATPQSVRDFADSLAEEILKVLGETVGPDALRALSAGFLRFADIAENHSDYNEEGADHDTDTKPASDADRPPASGTPRETREGEKTSFGRVGQALSGVQDKPDGLNEQQSSLEAGEVVHMVPPPAGTAPYTLAASAHWPDGVDVDASGTADEYQAWLDDGSPDTWRVYRERRNAGLRPAALDYGPDDEGESERAAREQDEAAEGSQDGEE</sequence>
<evidence type="ECO:0000313" key="2">
    <source>
        <dbReference type="EMBL" id="GAC60607.1"/>
    </source>
</evidence>
<evidence type="ECO:0000256" key="1">
    <source>
        <dbReference type="SAM" id="MobiDB-lite"/>
    </source>
</evidence>
<feature type="region of interest" description="Disordered" evidence="1">
    <location>
        <begin position="187"/>
        <end position="243"/>
    </location>
</feature>
<proteinExistence type="predicted"/>
<dbReference type="eggNOG" id="ENOG5031WBQ">
    <property type="taxonomic scope" value="Bacteria"/>
</dbReference>
<dbReference type="Proteomes" id="UP000035083">
    <property type="component" value="Unassembled WGS sequence"/>
</dbReference>
<reference evidence="2 3" key="1">
    <citation type="submission" date="2012-12" db="EMBL/GenBank/DDBJ databases">
        <title>Whole genome shotgun sequence of Gordonia sihwensis NBRC 108236.</title>
        <authorList>
            <person name="Yoshida I."/>
            <person name="Hosoyama A."/>
            <person name="Tsuchikane K."/>
            <person name="Ando Y."/>
            <person name="Baba S."/>
            <person name="Ohji S."/>
            <person name="Hamada M."/>
            <person name="Tamura T."/>
            <person name="Yamazoe A."/>
            <person name="Yamazaki S."/>
            <person name="Fujita N."/>
        </authorList>
    </citation>
    <scope>NUCLEOTIDE SEQUENCE [LARGE SCALE GENOMIC DNA]</scope>
    <source>
        <strain evidence="2 3">NBRC 108236</strain>
    </source>
</reference>
<dbReference type="RefSeq" id="WP_006895989.1">
    <property type="nucleotide sequence ID" value="NZ_BANU01000010.1"/>
</dbReference>
<dbReference type="EMBL" id="BANU01000010">
    <property type="protein sequence ID" value="GAC60607.1"/>
    <property type="molecule type" value="Genomic_DNA"/>
</dbReference>
<comment type="caution">
    <text evidence="2">The sequence shown here is derived from an EMBL/GenBank/DDBJ whole genome shotgun (WGS) entry which is preliminary data.</text>
</comment>
<dbReference type="Gene3D" id="1.10.260.40">
    <property type="entry name" value="lambda repressor-like DNA-binding domains"/>
    <property type="match status" value="1"/>
</dbReference>
<feature type="compositionally biased region" description="Acidic residues" evidence="1">
    <location>
        <begin position="337"/>
        <end position="347"/>
    </location>
</feature>
<feature type="region of interest" description="Disordered" evidence="1">
    <location>
        <begin position="310"/>
        <end position="347"/>
    </location>
</feature>
<keyword evidence="3" id="KW-1185">Reference proteome</keyword>
<accession>L7LKJ5</accession>
<feature type="compositionally biased region" description="Basic and acidic residues" evidence="1">
    <location>
        <begin position="215"/>
        <end position="224"/>
    </location>
</feature>
<protein>
    <submittedName>
        <fullName evidence="2">Uncharacterized protein</fullName>
    </submittedName>
</protein>
<dbReference type="SUPFAM" id="SSF47413">
    <property type="entry name" value="lambda repressor-like DNA-binding domains"/>
    <property type="match status" value="1"/>
</dbReference>
<evidence type="ECO:0000313" key="3">
    <source>
        <dbReference type="Proteomes" id="UP000035083"/>
    </source>
</evidence>
<dbReference type="InterPro" id="IPR010982">
    <property type="entry name" value="Lambda_DNA-bd_dom_sf"/>
</dbReference>
<gene>
    <name evidence="2" type="ORF">GSI01S_10_01990</name>
</gene>
<dbReference type="GO" id="GO:0003677">
    <property type="term" value="F:DNA binding"/>
    <property type="evidence" value="ECO:0007669"/>
    <property type="project" value="InterPro"/>
</dbReference>